<sequence>MRWYLRRVPLLLTMEVTQIVATNINKEAPNVVTETHFKTLVDSGYQAEVVCKTKATKKAAVWYGIWIIRVVNKERTYEKLLVPARKKLGDDDEIAVRTFKTANGLISFLESMGFTQVNIPMLEGGRTLHALPETPIESSDS</sequence>
<evidence type="ECO:0000313" key="2">
    <source>
        <dbReference type="Proteomes" id="UP000198599"/>
    </source>
</evidence>
<dbReference type="EMBL" id="FOVP01000021">
    <property type="protein sequence ID" value="SFO25970.1"/>
    <property type="molecule type" value="Genomic_DNA"/>
</dbReference>
<dbReference type="STRING" id="1005928.SAMN04487859_12139"/>
<dbReference type="Proteomes" id="UP000198599">
    <property type="component" value="Unassembled WGS sequence"/>
</dbReference>
<gene>
    <name evidence="1" type="ORF">SAMN04487859_12139</name>
</gene>
<name>A0A1I5FQB3_9RHOB</name>
<dbReference type="AlphaFoldDB" id="A0A1I5FQB3"/>
<accession>A0A1I5FQB3</accession>
<proteinExistence type="predicted"/>
<protein>
    <submittedName>
        <fullName evidence="1">Uncharacterized protein</fullName>
    </submittedName>
</protein>
<keyword evidence="2" id="KW-1185">Reference proteome</keyword>
<evidence type="ECO:0000313" key="1">
    <source>
        <dbReference type="EMBL" id="SFO25970.1"/>
    </source>
</evidence>
<organism evidence="1 2">
    <name type="scientific">Roseovarius lutimaris</name>
    <dbReference type="NCBI Taxonomy" id="1005928"/>
    <lineage>
        <taxon>Bacteria</taxon>
        <taxon>Pseudomonadati</taxon>
        <taxon>Pseudomonadota</taxon>
        <taxon>Alphaproteobacteria</taxon>
        <taxon>Rhodobacterales</taxon>
        <taxon>Roseobacteraceae</taxon>
        <taxon>Roseovarius</taxon>
    </lineage>
</organism>
<reference evidence="2" key="1">
    <citation type="submission" date="2016-10" db="EMBL/GenBank/DDBJ databases">
        <authorList>
            <person name="Varghese N."/>
            <person name="Submissions S."/>
        </authorList>
    </citation>
    <scope>NUCLEOTIDE SEQUENCE [LARGE SCALE GENOMIC DNA]</scope>
    <source>
        <strain evidence="2">DSM 28463</strain>
    </source>
</reference>